<dbReference type="OrthoDB" id="508128at2"/>
<evidence type="ECO:0000313" key="1">
    <source>
        <dbReference type="EMBL" id="OWL95137.1"/>
    </source>
</evidence>
<accession>A0A246BIT7</accession>
<dbReference type="AlphaFoldDB" id="A0A246BIT7"/>
<dbReference type="EMBL" id="NHMK01000020">
    <property type="protein sequence ID" value="OWL95137.1"/>
    <property type="molecule type" value="Genomic_DNA"/>
</dbReference>
<comment type="caution">
    <text evidence="1">The sequence shown here is derived from an EMBL/GenBank/DDBJ whole genome shotgun (WGS) entry which is preliminary data.</text>
</comment>
<evidence type="ECO:0000313" key="2">
    <source>
        <dbReference type="Proteomes" id="UP000197208"/>
    </source>
</evidence>
<proteinExistence type="predicted"/>
<gene>
    <name evidence="1" type="ORF">CBQ26_13890</name>
</gene>
<organism evidence="1 2">
    <name type="scientific">Deinococcus indicus</name>
    <dbReference type="NCBI Taxonomy" id="223556"/>
    <lineage>
        <taxon>Bacteria</taxon>
        <taxon>Thermotogati</taxon>
        <taxon>Deinococcota</taxon>
        <taxon>Deinococci</taxon>
        <taxon>Deinococcales</taxon>
        <taxon>Deinococcaceae</taxon>
        <taxon>Deinococcus</taxon>
    </lineage>
</organism>
<protein>
    <submittedName>
        <fullName evidence="1">Uncharacterized protein</fullName>
    </submittedName>
</protein>
<keyword evidence="2" id="KW-1185">Reference proteome</keyword>
<dbReference type="Proteomes" id="UP000197208">
    <property type="component" value="Unassembled WGS sequence"/>
</dbReference>
<dbReference type="RefSeq" id="WP_088249226.1">
    <property type="nucleotide sequence ID" value="NZ_BNAM01000017.1"/>
</dbReference>
<reference evidence="1 2" key="1">
    <citation type="submission" date="2017-05" db="EMBL/GenBank/DDBJ databases">
        <title>De novo genome assembly of Deniococcus indicus strain DR1.</title>
        <authorList>
            <person name="Chauhan D."/>
            <person name="Yennamalli R.M."/>
            <person name="Priyadarshini R."/>
        </authorList>
    </citation>
    <scope>NUCLEOTIDE SEQUENCE [LARGE SCALE GENOMIC DNA]</scope>
    <source>
        <strain evidence="1 2">DR1</strain>
    </source>
</reference>
<name>A0A246BIT7_9DEIO</name>
<sequence>MALSVVESSVRSRAGPPEQGADLLLVTPHHVALLAGFSFGATSGGTQPRGLPPARFAATVGLAGLRDLPPAATLREATDHLSAALTLALRHALSGGERLQVGFAFAAVSSARREVWQVGPVGALWDDPGLEGAQGGLSAALPSLTAAGQARALIVEALLAQGAGRLTPSQLQASDPAQAVIAPLLVAHATLANSTGPSGYGLINGDPVPDEHLRVHRLPPGPREVSLATAGYPAVMNTLAATERRLQDLLRTDPLLVTRFPYVRPYRPDHEGYADRAYARVRVW</sequence>